<keyword evidence="5 8" id="KW-0175">Coiled coil</keyword>
<organism evidence="11 12">
    <name type="scientific">Mesocricetus auratus</name>
    <name type="common">Golden hamster</name>
    <dbReference type="NCBI Taxonomy" id="10036"/>
    <lineage>
        <taxon>Eukaryota</taxon>
        <taxon>Metazoa</taxon>
        <taxon>Chordata</taxon>
        <taxon>Craniata</taxon>
        <taxon>Vertebrata</taxon>
        <taxon>Euteleostomi</taxon>
        <taxon>Mammalia</taxon>
        <taxon>Eutheria</taxon>
        <taxon>Euarchontoglires</taxon>
        <taxon>Glires</taxon>
        <taxon>Rodentia</taxon>
        <taxon>Myomorpha</taxon>
        <taxon>Muroidea</taxon>
        <taxon>Cricetidae</taxon>
        <taxon>Cricetinae</taxon>
        <taxon>Mesocricetus</taxon>
    </lineage>
</organism>
<reference evidence="12" key="1">
    <citation type="submission" date="2025-08" db="UniProtKB">
        <authorList>
            <consortium name="RefSeq"/>
        </authorList>
    </citation>
    <scope>IDENTIFICATION</scope>
    <source>
        <tissue evidence="12">Liver</tissue>
    </source>
</reference>
<accession>A0ABM2XI11</accession>
<evidence type="ECO:0000256" key="8">
    <source>
        <dbReference type="SAM" id="Coils"/>
    </source>
</evidence>
<dbReference type="Pfam" id="PF25443">
    <property type="entry name" value="ANG-1"/>
    <property type="match status" value="1"/>
</dbReference>
<name>A0ABM2XI11_MESAU</name>
<dbReference type="RefSeq" id="XP_040602412.1">
    <property type="nucleotide sequence ID" value="XM_040746478.1"/>
</dbReference>
<evidence type="ECO:0000256" key="5">
    <source>
        <dbReference type="ARBA" id="ARBA00023054"/>
    </source>
</evidence>
<keyword evidence="2" id="KW-0964">Secreted</keyword>
<dbReference type="InterPro" id="IPR037579">
    <property type="entry name" value="FIB_ANG-like"/>
</dbReference>
<feature type="signal peptide" evidence="9">
    <location>
        <begin position="1"/>
        <end position="21"/>
    </location>
</feature>
<evidence type="ECO:0000256" key="9">
    <source>
        <dbReference type="SAM" id="SignalP"/>
    </source>
</evidence>
<keyword evidence="6" id="KW-1015">Disulfide bond</keyword>
<dbReference type="Gene3D" id="3.90.215.10">
    <property type="entry name" value="Gamma Fibrinogen, chain A, domain 1"/>
    <property type="match status" value="1"/>
</dbReference>
<dbReference type="SUPFAM" id="SSF56496">
    <property type="entry name" value="Fibrinogen C-terminal domain-like"/>
    <property type="match status" value="1"/>
</dbReference>
<feature type="chain" id="PRO_5046883567" evidence="9">
    <location>
        <begin position="22"/>
        <end position="544"/>
    </location>
</feature>
<evidence type="ECO:0000256" key="6">
    <source>
        <dbReference type="ARBA" id="ARBA00023157"/>
    </source>
</evidence>
<evidence type="ECO:0000259" key="10">
    <source>
        <dbReference type="PROSITE" id="PS51406"/>
    </source>
</evidence>
<keyword evidence="3" id="KW-0037">Angiogenesis</keyword>
<feature type="domain" description="Fibrinogen C-terminal" evidence="10">
    <location>
        <begin position="284"/>
        <end position="409"/>
    </location>
</feature>
<feature type="coiled-coil region" evidence="8">
    <location>
        <begin position="193"/>
        <end position="276"/>
    </location>
</feature>
<gene>
    <name evidence="12" type="primary">Angpt4</name>
</gene>
<evidence type="ECO:0000256" key="4">
    <source>
        <dbReference type="ARBA" id="ARBA00022729"/>
    </source>
</evidence>
<dbReference type="NCBIfam" id="NF040941">
    <property type="entry name" value="GGGWT_bact"/>
    <property type="match status" value="1"/>
</dbReference>
<dbReference type="SMART" id="SM00186">
    <property type="entry name" value="FBG"/>
    <property type="match status" value="1"/>
</dbReference>
<comment type="subcellular location">
    <subcellularLocation>
        <location evidence="1">Secreted</location>
    </subcellularLocation>
</comment>
<evidence type="ECO:0000256" key="3">
    <source>
        <dbReference type="ARBA" id="ARBA00022657"/>
    </source>
</evidence>
<evidence type="ECO:0000256" key="2">
    <source>
        <dbReference type="ARBA" id="ARBA00022525"/>
    </source>
</evidence>
<keyword evidence="7" id="KW-0325">Glycoprotein</keyword>
<dbReference type="GeneID" id="101827925"/>
<dbReference type="Proteomes" id="UP000886700">
    <property type="component" value="Unplaced"/>
</dbReference>
<dbReference type="PANTHER" id="PTHR47221">
    <property type="entry name" value="FIBRINOGEN ALPHA CHAIN"/>
    <property type="match status" value="1"/>
</dbReference>
<dbReference type="InterPro" id="IPR014716">
    <property type="entry name" value="Fibrinogen_a/b/g_C_1"/>
</dbReference>
<evidence type="ECO:0000256" key="1">
    <source>
        <dbReference type="ARBA" id="ARBA00004613"/>
    </source>
</evidence>
<dbReference type="PROSITE" id="PS51406">
    <property type="entry name" value="FIBRINOGEN_C_2"/>
    <property type="match status" value="1"/>
</dbReference>
<dbReference type="PANTHER" id="PTHR47221:SF6">
    <property type="entry name" value="FIBRINOGEN ALPHA CHAIN"/>
    <property type="match status" value="1"/>
</dbReference>
<proteinExistence type="predicted"/>
<keyword evidence="4 9" id="KW-0732">Signal</keyword>
<dbReference type="InterPro" id="IPR057439">
    <property type="entry name" value="ANG-1/2/4"/>
</dbReference>
<evidence type="ECO:0000256" key="7">
    <source>
        <dbReference type="ARBA" id="ARBA00023180"/>
    </source>
</evidence>
<sequence>MLCQPAMLLGGLILLVTTAAAQQRGPAASGRRQIHRVQHGQCSYTFVLPEPSICQLAPEAPDAFGGSNSLQRDLPASRLPLADFRAQRAQRVRQLEKMLENNTQWLLKLEQSIRRNLRSNLAQARQHTVQNQTTTMLSLGANLMNQTTAQTHKLTAMEAQVLNQTSRMKLQMLENSLSTNKLERQVLMQSHELQRLQGRNRALESRLQALEAQHQAQMNSLQDKREQLQSLLGHQTGALANLKHNLQALGSNSSSLKQQQQQLMELVQRLVRIVAQDQRPATLKTPKQLFQDCAEIKRSGANASGIYTIRVANMTRPLKVFCDMETDGGGWTLIQRRQDGSMSFQRTWEEYKEGFGNVAGELWLGNEAVHHLTSRTAHLLRVELHDWEGRQTSIQYEHFQLGNERQRYRWAWGPGLWVVWSPKASGCRACTKGHSLGVSCLHHLAPIWVHVTGSGGGCLALSTSRPLGGVKRLSLTPPCLEQKGSPQPQTAGVGVDFSVCPMPCGTVRESPQWEKEEPFPALLFAALNKAWAHQGQHSLQQCWA</sequence>
<dbReference type="InterPro" id="IPR036056">
    <property type="entry name" value="Fibrinogen-like_C"/>
</dbReference>
<keyword evidence="11" id="KW-1185">Reference proteome</keyword>
<dbReference type="CDD" id="cd00087">
    <property type="entry name" value="FReD"/>
    <property type="match status" value="1"/>
</dbReference>
<dbReference type="InterPro" id="IPR002181">
    <property type="entry name" value="Fibrinogen_a/b/g_C_dom"/>
</dbReference>
<protein>
    <submittedName>
        <fullName evidence="12">Angiopoietin-4 isoform X1</fullName>
    </submittedName>
</protein>
<evidence type="ECO:0000313" key="12">
    <source>
        <dbReference type="RefSeq" id="XP_040602412.1"/>
    </source>
</evidence>
<evidence type="ECO:0000313" key="11">
    <source>
        <dbReference type="Proteomes" id="UP000886700"/>
    </source>
</evidence>
<dbReference type="Pfam" id="PF00147">
    <property type="entry name" value="Fibrinogen_C"/>
    <property type="match status" value="1"/>
</dbReference>